<gene>
    <name evidence="1" type="ORF">OEG84_20135</name>
</gene>
<dbReference type="RefSeq" id="WP_267655387.1">
    <property type="nucleotide sequence ID" value="NZ_JAOVZR010000001.1"/>
</dbReference>
<comment type="caution">
    <text evidence="1">The sequence shown here is derived from an EMBL/GenBank/DDBJ whole genome shotgun (WGS) entry which is preliminary data.</text>
</comment>
<organism evidence="1 2">
    <name type="scientific">Hoeflea algicola</name>
    <dbReference type="NCBI Taxonomy" id="2983763"/>
    <lineage>
        <taxon>Bacteria</taxon>
        <taxon>Pseudomonadati</taxon>
        <taxon>Pseudomonadota</taxon>
        <taxon>Alphaproteobacteria</taxon>
        <taxon>Hyphomicrobiales</taxon>
        <taxon>Rhizobiaceae</taxon>
        <taxon>Hoeflea</taxon>
    </lineage>
</organism>
<keyword evidence="2" id="KW-1185">Reference proteome</keyword>
<sequence>MAGSRADKLARLVRVQRQIERMAENDLSDTMRVQAATDATQQALVDAVGSFDPVHAAMSHHYALRFQKLSARSQQLAGMKSVQERRVLTEKTKADRLETQAAEAAEGEERVAADETLLDLLEASLAAHTTGTRPA</sequence>
<protein>
    <recommendedName>
        <fullName evidence="3">Flagellar FliJ protein</fullName>
    </recommendedName>
</protein>
<accession>A0ABT3ZDS0</accession>
<proteinExistence type="predicted"/>
<name>A0ABT3ZDS0_9HYPH</name>
<dbReference type="Proteomes" id="UP001073227">
    <property type="component" value="Unassembled WGS sequence"/>
</dbReference>
<evidence type="ECO:0000313" key="2">
    <source>
        <dbReference type="Proteomes" id="UP001073227"/>
    </source>
</evidence>
<evidence type="ECO:0008006" key="3">
    <source>
        <dbReference type="Google" id="ProtNLM"/>
    </source>
</evidence>
<evidence type="ECO:0000313" key="1">
    <source>
        <dbReference type="EMBL" id="MCY0149945.1"/>
    </source>
</evidence>
<reference evidence="1" key="1">
    <citation type="submission" date="2022-10" db="EMBL/GenBank/DDBJ databases">
        <title>Hoeflea sp. G2-23, isolated from marine algae.</title>
        <authorList>
            <person name="Kristyanto S."/>
            <person name="Kim J.M."/>
            <person name="Jeon C.O."/>
        </authorList>
    </citation>
    <scope>NUCLEOTIDE SEQUENCE</scope>
    <source>
        <strain evidence="1">G2-23</strain>
    </source>
</reference>
<dbReference type="EMBL" id="JAOVZR010000001">
    <property type="protein sequence ID" value="MCY0149945.1"/>
    <property type="molecule type" value="Genomic_DNA"/>
</dbReference>